<keyword evidence="3" id="KW-1185">Reference proteome</keyword>
<proteinExistence type="predicted"/>
<dbReference type="AlphaFoldDB" id="A0ABD1UI91"/>
<dbReference type="EMBL" id="JBFOLK010000003">
    <property type="protein sequence ID" value="KAL2524757.1"/>
    <property type="molecule type" value="Genomic_DNA"/>
</dbReference>
<comment type="caution">
    <text evidence="2">The sequence shown here is derived from an EMBL/GenBank/DDBJ whole genome shotgun (WGS) entry which is preliminary data.</text>
</comment>
<gene>
    <name evidence="2" type="ORF">Adt_09811</name>
</gene>
<sequence>MSKIVPICRSNGHGGCQFKIRGIHCYFTCSIMVDEDNQMADATQVEHKLFEEISEMRKRKTTKQENCNEKGSDAGQKAKKKQVDEEISKFSTKLKERHAEELASLDYTSNSVGN</sequence>
<name>A0ABD1UI91_9LAMI</name>
<reference evidence="3" key="1">
    <citation type="submission" date="2024-07" db="EMBL/GenBank/DDBJ databases">
        <title>Two chromosome-level genome assemblies of Korean endemic species Abeliophyllum distichum and Forsythia ovata (Oleaceae).</title>
        <authorList>
            <person name="Jang H."/>
        </authorList>
    </citation>
    <scope>NUCLEOTIDE SEQUENCE [LARGE SCALE GENOMIC DNA]</scope>
</reference>
<dbReference type="Proteomes" id="UP001604336">
    <property type="component" value="Unassembled WGS sequence"/>
</dbReference>
<accession>A0ABD1UI91</accession>
<organism evidence="2 3">
    <name type="scientific">Abeliophyllum distichum</name>
    <dbReference type="NCBI Taxonomy" id="126358"/>
    <lineage>
        <taxon>Eukaryota</taxon>
        <taxon>Viridiplantae</taxon>
        <taxon>Streptophyta</taxon>
        <taxon>Embryophyta</taxon>
        <taxon>Tracheophyta</taxon>
        <taxon>Spermatophyta</taxon>
        <taxon>Magnoliopsida</taxon>
        <taxon>eudicotyledons</taxon>
        <taxon>Gunneridae</taxon>
        <taxon>Pentapetalae</taxon>
        <taxon>asterids</taxon>
        <taxon>lamiids</taxon>
        <taxon>Lamiales</taxon>
        <taxon>Oleaceae</taxon>
        <taxon>Forsythieae</taxon>
        <taxon>Abeliophyllum</taxon>
    </lineage>
</organism>
<evidence type="ECO:0000313" key="2">
    <source>
        <dbReference type="EMBL" id="KAL2524757.1"/>
    </source>
</evidence>
<feature type="compositionally biased region" description="Basic and acidic residues" evidence="1">
    <location>
        <begin position="56"/>
        <end position="72"/>
    </location>
</feature>
<protein>
    <submittedName>
        <fullName evidence="2">Uncharacterized protein</fullName>
    </submittedName>
</protein>
<feature type="region of interest" description="Disordered" evidence="1">
    <location>
        <begin position="56"/>
        <end position="87"/>
    </location>
</feature>
<evidence type="ECO:0000256" key="1">
    <source>
        <dbReference type="SAM" id="MobiDB-lite"/>
    </source>
</evidence>
<evidence type="ECO:0000313" key="3">
    <source>
        <dbReference type="Proteomes" id="UP001604336"/>
    </source>
</evidence>